<keyword evidence="4" id="KW-1185">Reference proteome</keyword>
<organism evidence="3 4">
    <name type="scientific">Psilocybe cyanescens</name>
    <dbReference type="NCBI Taxonomy" id="93625"/>
    <lineage>
        <taxon>Eukaryota</taxon>
        <taxon>Fungi</taxon>
        <taxon>Dikarya</taxon>
        <taxon>Basidiomycota</taxon>
        <taxon>Agaricomycotina</taxon>
        <taxon>Agaricomycetes</taxon>
        <taxon>Agaricomycetidae</taxon>
        <taxon>Agaricales</taxon>
        <taxon>Agaricineae</taxon>
        <taxon>Strophariaceae</taxon>
        <taxon>Psilocybe</taxon>
    </lineage>
</organism>
<dbReference type="InterPro" id="IPR036188">
    <property type="entry name" value="FAD/NAD-bd_sf"/>
</dbReference>
<evidence type="ECO:0000256" key="1">
    <source>
        <dbReference type="SAM" id="MobiDB-lite"/>
    </source>
</evidence>
<dbReference type="STRING" id="93625.A0A409WZM6"/>
<evidence type="ECO:0000313" key="3">
    <source>
        <dbReference type="EMBL" id="PPQ83983.1"/>
    </source>
</evidence>
<evidence type="ECO:0000313" key="4">
    <source>
        <dbReference type="Proteomes" id="UP000283269"/>
    </source>
</evidence>
<comment type="caution">
    <text evidence="3">The sequence shown here is derived from an EMBL/GenBank/DDBJ whole genome shotgun (WGS) entry which is preliminary data.</text>
</comment>
<gene>
    <name evidence="3" type="ORF">CVT25_000529</name>
</gene>
<dbReference type="EMBL" id="NHYD01002942">
    <property type="protein sequence ID" value="PPQ83983.1"/>
    <property type="molecule type" value="Genomic_DNA"/>
</dbReference>
<dbReference type="PANTHER" id="PTHR10742">
    <property type="entry name" value="FLAVIN MONOAMINE OXIDASE"/>
    <property type="match status" value="1"/>
</dbReference>
<dbReference type="Pfam" id="PF01593">
    <property type="entry name" value="Amino_oxidase"/>
    <property type="match status" value="2"/>
</dbReference>
<feature type="domain" description="Amine oxidase" evidence="2">
    <location>
        <begin position="81"/>
        <end position="484"/>
    </location>
</feature>
<evidence type="ECO:0000259" key="2">
    <source>
        <dbReference type="Pfam" id="PF01593"/>
    </source>
</evidence>
<dbReference type="PANTHER" id="PTHR10742:SF342">
    <property type="entry name" value="AMINE OXIDASE"/>
    <property type="match status" value="1"/>
</dbReference>
<dbReference type="Proteomes" id="UP000283269">
    <property type="component" value="Unassembled WGS sequence"/>
</dbReference>
<dbReference type="GO" id="GO:0009063">
    <property type="term" value="P:amino acid catabolic process"/>
    <property type="evidence" value="ECO:0007669"/>
    <property type="project" value="TreeGrafter"/>
</dbReference>
<sequence>MLIDGARTTSKSTFETSSLMAQDFEMAQDVDRAYAEPLFPDDLPSSLPSDTPDSERNSPPSKGPSDENPLKEPVAIVGAGVAGLRTAMMLKHLGIPYVVLEASERYGGRVYTYHFKKEEGEPDSAQNYFDVGAMRFPENAANARTFELFEELGITKEGGKAGKLLPYHLSTDDNIMLFNDIKKTLAEVSKNPTDDHFHDGVSNGGSVPDEYVKKTYAKPNGQTLYGVDACLGAAYEPYKFLLAKNYKLGWELLMQHDSRSTRAHLLDIMRYPAEVVQWMETRDSGTNAYDDAFTESIIDSLEFDYPTGYDGTGEPKAGEIEWWCIEGGTEVLTKAMYKSLGEKPNVNTSQQVSAIYKSKGTVPSEKTSMEVTILGQASFVPTKYSHVVSTIPLSCLRGVNLAGCELDYGQKTALRSLKYGTGVKVGIKFKTRWWQGKSFKTQGGSSKTDRQSRVVVYPNYGVDGPADSTGVLIATYTWNQDAFRFGSLVEPKHWGNSDDASSASLDPKREQTTSEAILLDQIYEDLAEIHGMSAGWYRDQTIDYYAYDWYHNRYTMGGYAFFGPGQFTDLYLQITKPAADGYLHFGGEAASCHHAWVAGALDSAWRCVWEILAKDGTPEQKAEFRRKYGGNQEFDNVETAALQYYRGVYANSLEKPEGNDGPFHFP</sequence>
<dbReference type="OrthoDB" id="7777654at2759"/>
<dbReference type="Gene3D" id="1.10.10.1620">
    <property type="match status" value="1"/>
</dbReference>
<dbReference type="AlphaFoldDB" id="A0A409WZM6"/>
<proteinExistence type="predicted"/>
<dbReference type="SUPFAM" id="SSF54373">
    <property type="entry name" value="FAD-linked reductases, C-terminal domain"/>
    <property type="match status" value="1"/>
</dbReference>
<dbReference type="InterPro" id="IPR002937">
    <property type="entry name" value="Amino_oxidase"/>
</dbReference>
<dbReference type="SUPFAM" id="SSF51905">
    <property type="entry name" value="FAD/NAD(P)-binding domain"/>
    <property type="match status" value="1"/>
</dbReference>
<feature type="compositionally biased region" description="Low complexity" evidence="1">
    <location>
        <begin position="37"/>
        <end position="51"/>
    </location>
</feature>
<dbReference type="Gene3D" id="3.90.660.10">
    <property type="match status" value="1"/>
</dbReference>
<dbReference type="Gene3D" id="3.50.50.60">
    <property type="entry name" value="FAD/NAD(P)-binding domain"/>
    <property type="match status" value="1"/>
</dbReference>
<feature type="domain" description="Amine oxidase" evidence="2">
    <location>
        <begin position="511"/>
        <end position="612"/>
    </location>
</feature>
<protein>
    <recommendedName>
        <fullName evidence="2">Amine oxidase domain-containing protein</fullName>
    </recommendedName>
</protein>
<feature type="region of interest" description="Disordered" evidence="1">
    <location>
        <begin position="35"/>
        <end position="72"/>
    </location>
</feature>
<dbReference type="GO" id="GO:0001716">
    <property type="term" value="F:L-amino-acid oxidase activity"/>
    <property type="evidence" value="ECO:0007669"/>
    <property type="project" value="TreeGrafter"/>
</dbReference>
<reference evidence="3 4" key="1">
    <citation type="journal article" date="2018" name="Evol. Lett.">
        <title>Horizontal gene cluster transfer increased hallucinogenic mushroom diversity.</title>
        <authorList>
            <person name="Reynolds H.T."/>
            <person name="Vijayakumar V."/>
            <person name="Gluck-Thaler E."/>
            <person name="Korotkin H.B."/>
            <person name="Matheny P.B."/>
            <person name="Slot J.C."/>
        </authorList>
    </citation>
    <scope>NUCLEOTIDE SEQUENCE [LARGE SCALE GENOMIC DNA]</scope>
    <source>
        <strain evidence="3 4">2631</strain>
    </source>
</reference>
<name>A0A409WZM6_PSICY</name>
<dbReference type="InterPro" id="IPR050281">
    <property type="entry name" value="Flavin_monoamine_oxidase"/>
</dbReference>
<dbReference type="InParanoid" id="A0A409WZM6"/>
<accession>A0A409WZM6</accession>